<evidence type="ECO:0000256" key="1">
    <source>
        <dbReference type="SAM" id="MobiDB-lite"/>
    </source>
</evidence>
<evidence type="ECO:0000313" key="4">
    <source>
        <dbReference type="Proteomes" id="UP001140949"/>
    </source>
</evidence>
<accession>A0AAX6DRQ4</accession>
<organism evidence="3 4">
    <name type="scientific">Iris pallida</name>
    <name type="common">Sweet iris</name>
    <dbReference type="NCBI Taxonomy" id="29817"/>
    <lineage>
        <taxon>Eukaryota</taxon>
        <taxon>Viridiplantae</taxon>
        <taxon>Streptophyta</taxon>
        <taxon>Embryophyta</taxon>
        <taxon>Tracheophyta</taxon>
        <taxon>Spermatophyta</taxon>
        <taxon>Magnoliopsida</taxon>
        <taxon>Liliopsida</taxon>
        <taxon>Asparagales</taxon>
        <taxon>Iridaceae</taxon>
        <taxon>Iridoideae</taxon>
        <taxon>Irideae</taxon>
        <taxon>Iris</taxon>
    </lineage>
</organism>
<evidence type="ECO:0000256" key="2">
    <source>
        <dbReference type="SAM" id="Phobius"/>
    </source>
</evidence>
<reference evidence="3" key="1">
    <citation type="journal article" date="2023" name="GigaByte">
        <title>Genome assembly of the bearded iris, Iris pallida Lam.</title>
        <authorList>
            <person name="Bruccoleri R.E."/>
            <person name="Oakeley E.J."/>
            <person name="Faust A.M.E."/>
            <person name="Altorfer M."/>
            <person name="Dessus-Babus S."/>
            <person name="Burckhardt D."/>
            <person name="Oertli M."/>
            <person name="Naumann U."/>
            <person name="Petersen F."/>
            <person name="Wong J."/>
        </authorList>
    </citation>
    <scope>NUCLEOTIDE SEQUENCE</scope>
    <source>
        <strain evidence="3">GSM-AAB239-AS_SAM_17_03QT</strain>
    </source>
</reference>
<gene>
    <name evidence="3" type="ORF">M6B38_232460</name>
</gene>
<keyword evidence="2" id="KW-0812">Transmembrane</keyword>
<dbReference type="AlphaFoldDB" id="A0AAX6DRQ4"/>
<feature type="region of interest" description="Disordered" evidence="1">
    <location>
        <begin position="1"/>
        <end position="48"/>
    </location>
</feature>
<dbReference type="EMBL" id="JANAVB010042419">
    <property type="protein sequence ID" value="KAJ6794416.1"/>
    <property type="molecule type" value="Genomic_DNA"/>
</dbReference>
<comment type="caution">
    <text evidence="3">The sequence shown here is derived from an EMBL/GenBank/DDBJ whole genome shotgun (WGS) entry which is preliminary data.</text>
</comment>
<keyword evidence="2" id="KW-1133">Transmembrane helix</keyword>
<name>A0AAX6DRQ4_IRIPA</name>
<protein>
    <submittedName>
        <fullName evidence="3">Myosin heavy chain, striated muscle-like</fullName>
    </submittedName>
</protein>
<proteinExistence type="predicted"/>
<sequence length="273" mass="30152">MESEDSKLANGAANREKAEDLVSESDSISGEEELETPKGLQGTDDTIKDLHHEIQSLRRDRTELRRRIDDIRSEAESKSLAFHASYLEGELVRTQEDLAAASASASDAESELSLLKSSVKSLEESAAVKEFKIADLELERASKDGEIQALTEEVRVSKEELERTVKELQATIAREEVLEKSVKEMQKSNSELERKIKTLLAANKNIGLELEKTFKRSSELEGKIGEQKSRELELETAMTATGSSVSWVTTAGVAASTGAIAVVLTVLYLRRQR</sequence>
<keyword evidence="4" id="KW-1185">Reference proteome</keyword>
<keyword evidence="2" id="KW-0472">Membrane</keyword>
<evidence type="ECO:0000313" key="3">
    <source>
        <dbReference type="EMBL" id="KAJ6794416.1"/>
    </source>
</evidence>
<dbReference type="Proteomes" id="UP001140949">
    <property type="component" value="Unassembled WGS sequence"/>
</dbReference>
<reference evidence="3" key="2">
    <citation type="submission" date="2023-04" db="EMBL/GenBank/DDBJ databases">
        <authorList>
            <person name="Bruccoleri R.E."/>
            <person name="Oakeley E.J."/>
            <person name="Faust A.-M."/>
            <person name="Dessus-Babus S."/>
            <person name="Altorfer M."/>
            <person name="Burckhardt D."/>
            <person name="Oertli M."/>
            <person name="Naumann U."/>
            <person name="Petersen F."/>
            <person name="Wong J."/>
        </authorList>
    </citation>
    <scope>NUCLEOTIDE SEQUENCE</scope>
    <source>
        <strain evidence="3">GSM-AAB239-AS_SAM_17_03QT</strain>
        <tissue evidence="3">Leaf</tissue>
    </source>
</reference>
<feature type="transmembrane region" description="Helical" evidence="2">
    <location>
        <begin position="247"/>
        <end position="269"/>
    </location>
</feature>